<dbReference type="AlphaFoldDB" id="A0AAV6TF93"/>
<dbReference type="EMBL" id="JAFNEN010005372">
    <property type="protein sequence ID" value="KAG8170488.1"/>
    <property type="molecule type" value="Genomic_DNA"/>
</dbReference>
<protein>
    <submittedName>
        <fullName evidence="2">Uncharacterized protein</fullName>
    </submittedName>
</protein>
<reference evidence="2 3" key="1">
    <citation type="journal article" date="2022" name="Nat. Ecol. Evol.">
        <title>A masculinizing supergene underlies an exaggerated male reproductive morph in a spider.</title>
        <authorList>
            <person name="Hendrickx F."/>
            <person name="De Corte Z."/>
            <person name="Sonet G."/>
            <person name="Van Belleghem S.M."/>
            <person name="Kostlbacher S."/>
            <person name="Vangestel C."/>
        </authorList>
    </citation>
    <scope>NUCLEOTIDE SEQUENCE [LARGE SCALE GENOMIC DNA]</scope>
    <source>
        <strain evidence="2">W744_W776</strain>
    </source>
</reference>
<sequence>MIHPPGSPTGTVLRPLFPLNNKFGIFRHVGSTRKPNRQPIRSPHKISIGYSDGRCGQGQGPNQREMMTHALLEIPRSWRIMQIASPARQEVQRVTHSCRKGKAHDDSFNVHACGPGNLRALQTCYLLCLVRLTPQSRKKKRRTRNDPSVYW</sequence>
<organism evidence="2 3">
    <name type="scientific">Oedothorax gibbosus</name>
    <dbReference type="NCBI Taxonomy" id="931172"/>
    <lineage>
        <taxon>Eukaryota</taxon>
        <taxon>Metazoa</taxon>
        <taxon>Ecdysozoa</taxon>
        <taxon>Arthropoda</taxon>
        <taxon>Chelicerata</taxon>
        <taxon>Arachnida</taxon>
        <taxon>Araneae</taxon>
        <taxon>Araneomorphae</taxon>
        <taxon>Entelegynae</taxon>
        <taxon>Araneoidea</taxon>
        <taxon>Linyphiidae</taxon>
        <taxon>Erigoninae</taxon>
        <taxon>Oedothorax</taxon>
    </lineage>
</organism>
<evidence type="ECO:0000313" key="2">
    <source>
        <dbReference type="EMBL" id="KAG8170488.1"/>
    </source>
</evidence>
<dbReference type="Proteomes" id="UP000827092">
    <property type="component" value="Unassembled WGS sequence"/>
</dbReference>
<keyword evidence="3" id="KW-1185">Reference proteome</keyword>
<accession>A0AAV6TF93</accession>
<name>A0AAV6TF93_9ARAC</name>
<gene>
    <name evidence="2" type="ORF">JTE90_022595</name>
</gene>
<proteinExistence type="predicted"/>
<evidence type="ECO:0000256" key="1">
    <source>
        <dbReference type="SAM" id="MobiDB-lite"/>
    </source>
</evidence>
<feature type="region of interest" description="Disordered" evidence="1">
    <location>
        <begin position="31"/>
        <end position="62"/>
    </location>
</feature>
<comment type="caution">
    <text evidence="2">The sequence shown here is derived from an EMBL/GenBank/DDBJ whole genome shotgun (WGS) entry which is preliminary data.</text>
</comment>
<evidence type="ECO:0000313" key="3">
    <source>
        <dbReference type="Proteomes" id="UP000827092"/>
    </source>
</evidence>